<dbReference type="PANTHER" id="PTHR35007:SF3">
    <property type="entry name" value="POSSIBLE CONSERVED ALANINE RICH MEMBRANE PROTEIN"/>
    <property type="match status" value="1"/>
</dbReference>
<keyword evidence="9" id="KW-1185">Reference proteome</keyword>
<evidence type="ECO:0000259" key="7">
    <source>
        <dbReference type="Pfam" id="PF00482"/>
    </source>
</evidence>
<reference evidence="8" key="1">
    <citation type="submission" date="2020-10" db="EMBL/GenBank/DDBJ databases">
        <title>Diversity and distribution of actinomycetes associated with coral in the coast of Hainan.</title>
        <authorList>
            <person name="Li F."/>
        </authorList>
    </citation>
    <scope>NUCLEOTIDE SEQUENCE</scope>
    <source>
        <strain evidence="8">HNM0983</strain>
    </source>
</reference>
<evidence type="ECO:0000256" key="4">
    <source>
        <dbReference type="ARBA" id="ARBA00022989"/>
    </source>
</evidence>
<dbReference type="GO" id="GO:0005886">
    <property type="term" value="C:plasma membrane"/>
    <property type="evidence" value="ECO:0007669"/>
    <property type="project" value="UniProtKB-SubCell"/>
</dbReference>
<protein>
    <submittedName>
        <fullName evidence="8">Type II secretion system F family protein</fullName>
    </submittedName>
</protein>
<evidence type="ECO:0000313" key="9">
    <source>
        <dbReference type="Proteomes" id="UP000598360"/>
    </source>
</evidence>
<comment type="subcellular location">
    <subcellularLocation>
        <location evidence="1">Cell membrane</location>
        <topology evidence="1">Multi-pass membrane protein</topology>
    </subcellularLocation>
</comment>
<dbReference type="Proteomes" id="UP000598360">
    <property type="component" value="Unassembled WGS sequence"/>
</dbReference>
<evidence type="ECO:0000256" key="6">
    <source>
        <dbReference type="SAM" id="Phobius"/>
    </source>
</evidence>
<keyword evidence="2" id="KW-1003">Cell membrane</keyword>
<evidence type="ECO:0000313" key="8">
    <source>
        <dbReference type="EMBL" id="MBE9374170.1"/>
    </source>
</evidence>
<feature type="transmembrane region" description="Helical" evidence="6">
    <location>
        <begin position="159"/>
        <end position="186"/>
    </location>
</feature>
<dbReference type="AlphaFoldDB" id="A0A929B989"/>
<sequence>MPPPLGGAARRRARRIRAVPPAPPARAAARMVALARDLWSPGPDDRGDPLQSAAGWELLATGIRAGAPEVPLLRAVAVELGEAGGTAVREVAERLSFGVDPAAAWEPALRHPGTADLARAARRSARTGAGLAAAATEIAARERERAAESAQRRSQRAAVWIAGPLGLCFLPAFLCLGVVPVVLGLLQRSALLW</sequence>
<organism evidence="8 9">
    <name type="scientific">Saccharopolyspora montiporae</name>
    <dbReference type="NCBI Taxonomy" id="2781240"/>
    <lineage>
        <taxon>Bacteria</taxon>
        <taxon>Bacillati</taxon>
        <taxon>Actinomycetota</taxon>
        <taxon>Actinomycetes</taxon>
        <taxon>Pseudonocardiales</taxon>
        <taxon>Pseudonocardiaceae</taxon>
        <taxon>Saccharopolyspora</taxon>
    </lineage>
</organism>
<gene>
    <name evidence="8" type="ORF">IQ251_06885</name>
</gene>
<keyword evidence="4 6" id="KW-1133">Transmembrane helix</keyword>
<dbReference type="Pfam" id="PF00482">
    <property type="entry name" value="T2SSF"/>
    <property type="match status" value="1"/>
</dbReference>
<name>A0A929B989_9PSEU</name>
<evidence type="ECO:0000256" key="1">
    <source>
        <dbReference type="ARBA" id="ARBA00004651"/>
    </source>
</evidence>
<dbReference type="EMBL" id="JADEYC010000009">
    <property type="protein sequence ID" value="MBE9374170.1"/>
    <property type="molecule type" value="Genomic_DNA"/>
</dbReference>
<feature type="domain" description="Type II secretion system protein GspF" evidence="7">
    <location>
        <begin position="58"/>
        <end position="176"/>
    </location>
</feature>
<dbReference type="InterPro" id="IPR018076">
    <property type="entry name" value="T2SS_GspF_dom"/>
</dbReference>
<keyword evidence="5 6" id="KW-0472">Membrane</keyword>
<proteinExistence type="predicted"/>
<comment type="caution">
    <text evidence="8">The sequence shown here is derived from an EMBL/GenBank/DDBJ whole genome shotgun (WGS) entry which is preliminary data.</text>
</comment>
<accession>A0A929B989</accession>
<evidence type="ECO:0000256" key="5">
    <source>
        <dbReference type="ARBA" id="ARBA00023136"/>
    </source>
</evidence>
<evidence type="ECO:0000256" key="3">
    <source>
        <dbReference type="ARBA" id="ARBA00022692"/>
    </source>
</evidence>
<evidence type="ECO:0000256" key="2">
    <source>
        <dbReference type="ARBA" id="ARBA00022475"/>
    </source>
</evidence>
<dbReference type="PANTHER" id="PTHR35007">
    <property type="entry name" value="INTEGRAL MEMBRANE PROTEIN-RELATED"/>
    <property type="match status" value="1"/>
</dbReference>
<keyword evidence="3 6" id="KW-0812">Transmembrane</keyword>